<protein>
    <submittedName>
        <fullName evidence="1">Uncharacterized protein</fullName>
    </submittedName>
</protein>
<proteinExistence type="predicted"/>
<dbReference type="AlphaFoldDB" id="A0A839PTH9"/>
<comment type="caution">
    <text evidence="1">The sequence shown here is derived from an EMBL/GenBank/DDBJ whole genome shotgun (WGS) entry which is preliminary data.</text>
</comment>
<evidence type="ECO:0000313" key="2">
    <source>
        <dbReference type="Proteomes" id="UP000590811"/>
    </source>
</evidence>
<evidence type="ECO:0000313" key="1">
    <source>
        <dbReference type="EMBL" id="MBB2986064.1"/>
    </source>
</evidence>
<accession>A0A839PTH9</accession>
<dbReference type="RefSeq" id="WP_184508981.1">
    <property type="nucleotide sequence ID" value="NZ_JACHVT010000002.1"/>
</dbReference>
<dbReference type="EMBL" id="JACHVT010000002">
    <property type="protein sequence ID" value="MBB2986064.1"/>
    <property type="molecule type" value="Genomic_DNA"/>
</dbReference>
<sequence length="47" mass="5200">MLPTSEVGLRESHRLSGVLRATDRQELALGTSLARARRFARGRRPGP</sequence>
<organism evidence="1 2">
    <name type="scientific">Terracoccus luteus</name>
    <dbReference type="NCBI Taxonomy" id="53356"/>
    <lineage>
        <taxon>Bacteria</taxon>
        <taxon>Bacillati</taxon>
        <taxon>Actinomycetota</taxon>
        <taxon>Actinomycetes</taxon>
        <taxon>Micrococcales</taxon>
        <taxon>Intrasporangiaceae</taxon>
        <taxon>Terracoccus</taxon>
    </lineage>
</organism>
<gene>
    <name evidence="1" type="ORF">FHW14_001213</name>
</gene>
<dbReference type="Proteomes" id="UP000590811">
    <property type="component" value="Unassembled WGS sequence"/>
</dbReference>
<reference evidence="1 2" key="1">
    <citation type="submission" date="2020-08" db="EMBL/GenBank/DDBJ databases">
        <title>Genomic Encyclopedia of Type Strains, Phase IV (KMG-V): Genome sequencing to study the core and pangenomes of soil and plant-associated prokaryotes.</title>
        <authorList>
            <person name="Whitman W."/>
        </authorList>
    </citation>
    <scope>NUCLEOTIDE SEQUENCE [LARGE SCALE GENOMIC DNA]</scope>
    <source>
        <strain evidence="1 2">B3ACCR2</strain>
    </source>
</reference>
<name>A0A839PTH9_9MICO</name>